<organism evidence="1">
    <name type="scientific">Thermoleptolyngbya oregonensis NK1-22</name>
    <dbReference type="NCBI Taxonomy" id="2547457"/>
    <lineage>
        <taxon>Bacteria</taxon>
        <taxon>Bacillati</taxon>
        <taxon>Cyanobacteriota</taxon>
        <taxon>Cyanophyceae</taxon>
        <taxon>Oculatellales</taxon>
        <taxon>Oculatellaceae</taxon>
        <taxon>Thermoleptolyngbya</taxon>
    </lineage>
</organism>
<dbReference type="AlphaFoldDB" id="A0AA96Y3H3"/>
<dbReference type="EMBL" id="CP053540">
    <property type="protein sequence ID" value="WOB44057.1"/>
    <property type="molecule type" value="Genomic_DNA"/>
</dbReference>
<dbReference type="KEGG" id="tog:HNI00_13530"/>
<dbReference type="RefSeq" id="WP_316786978.1">
    <property type="nucleotide sequence ID" value="NZ_CP053540.1"/>
</dbReference>
<accession>A0AA96Y3H3</accession>
<sequence>MPRKFGEYDYFAPAEQAILFYIEAISDNCSLAYSTVFCTEGCSVEALMTPLRDRISALVQQLA</sequence>
<reference evidence="1" key="1">
    <citation type="submission" date="2020-05" db="EMBL/GenBank/DDBJ databases">
        <authorList>
            <person name="Zhu T."/>
            <person name="Keshari N."/>
            <person name="Lu X."/>
        </authorList>
    </citation>
    <scope>NUCLEOTIDE SEQUENCE</scope>
    <source>
        <strain evidence="1">NK1-22</strain>
    </source>
</reference>
<name>A0AA96Y3H3_9CYAN</name>
<gene>
    <name evidence="1" type="ORF">HNI00_13530</name>
</gene>
<protein>
    <submittedName>
        <fullName evidence="1">Uncharacterized protein</fullName>
    </submittedName>
</protein>
<proteinExistence type="predicted"/>
<evidence type="ECO:0000313" key="1">
    <source>
        <dbReference type="EMBL" id="WOB44057.1"/>
    </source>
</evidence>